<dbReference type="Proteomes" id="UP000183031">
    <property type="component" value="Unassembled WGS sequence"/>
</dbReference>
<reference evidence="3 4" key="1">
    <citation type="submission" date="2016-10" db="EMBL/GenBank/DDBJ databases">
        <authorList>
            <person name="Varghese N."/>
            <person name="Submissions S."/>
        </authorList>
    </citation>
    <scope>NUCLEOTIDE SEQUENCE [LARGE SCALE GENOMIC DNA]</scope>
    <source>
        <strain evidence="3 4">CGMCC 1.6853</strain>
    </source>
</reference>
<dbReference type="RefSeq" id="WP_033631441.1">
    <property type="nucleotide sequence ID" value="NZ_CBCSIN010000011.1"/>
</dbReference>
<evidence type="ECO:0000259" key="2">
    <source>
        <dbReference type="Pfam" id="PF00419"/>
    </source>
</evidence>
<keyword evidence="1" id="KW-0732">Signal</keyword>
<protein>
    <submittedName>
        <fullName evidence="3">Pilin (Type 1 fimbria component protein)</fullName>
    </submittedName>
</protein>
<organism evidence="3 4">
    <name type="scientific">Serratia nematodiphila</name>
    <dbReference type="NCBI Taxonomy" id="458197"/>
    <lineage>
        <taxon>Bacteria</taxon>
        <taxon>Pseudomonadati</taxon>
        <taxon>Pseudomonadota</taxon>
        <taxon>Gammaproteobacteria</taxon>
        <taxon>Enterobacterales</taxon>
        <taxon>Yersiniaceae</taxon>
        <taxon>Serratia</taxon>
    </lineage>
</organism>
<dbReference type="EMBL" id="FMUT01000008">
    <property type="protein sequence ID" value="SCY94266.1"/>
    <property type="molecule type" value="Genomic_DNA"/>
</dbReference>
<keyword evidence="4" id="KW-1185">Reference proteome</keyword>
<evidence type="ECO:0000313" key="4">
    <source>
        <dbReference type="Proteomes" id="UP000183031"/>
    </source>
</evidence>
<feature type="domain" description="Fimbrial-type adhesion" evidence="2">
    <location>
        <begin position="31"/>
        <end position="177"/>
    </location>
</feature>
<dbReference type="InterPro" id="IPR036937">
    <property type="entry name" value="Adhesion_dom_fimbrial_sf"/>
</dbReference>
<dbReference type="PANTHER" id="PTHR33420:SF26">
    <property type="entry name" value="FIMBRIAL SUBUNIT"/>
    <property type="match status" value="1"/>
</dbReference>
<comment type="caution">
    <text evidence="3">The sequence shown here is derived from an EMBL/GenBank/DDBJ whole genome shotgun (WGS) entry which is preliminary data.</text>
</comment>
<evidence type="ECO:0000256" key="1">
    <source>
        <dbReference type="SAM" id="SignalP"/>
    </source>
</evidence>
<dbReference type="PANTHER" id="PTHR33420">
    <property type="entry name" value="FIMBRIAL SUBUNIT ELFA-RELATED"/>
    <property type="match status" value="1"/>
</dbReference>
<dbReference type="InterPro" id="IPR050263">
    <property type="entry name" value="Bact_Fimbrial_Adh_Pro"/>
</dbReference>
<evidence type="ECO:0000313" key="3">
    <source>
        <dbReference type="EMBL" id="SCY94266.1"/>
    </source>
</evidence>
<dbReference type="Gene3D" id="2.60.40.1090">
    <property type="entry name" value="Fimbrial-type adhesion domain"/>
    <property type="match status" value="1"/>
</dbReference>
<gene>
    <name evidence="3" type="ORF">SAMN02927935_03076</name>
</gene>
<proteinExistence type="predicted"/>
<dbReference type="InterPro" id="IPR008966">
    <property type="entry name" value="Adhesion_dom_sf"/>
</dbReference>
<dbReference type="SUPFAM" id="SSF49401">
    <property type="entry name" value="Bacterial adhesins"/>
    <property type="match status" value="1"/>
</dbReference>
<name>A0A1G5K113_9GAMM</name>
<sequence length="178" mass="18375">MKLNKIMMAAVLAFGTISGVQAADQGHGKVTFTGSIIDAPCSITPESIDQTVELGQISKVALLSGGKSTPRNFSIDLENCTFGSPATKNKVQVTFTGMESAAKNGLLGITGTAKGASVAITQADGEIIKLGEPTKEQTLQDGNNTLSFAAYMQGDTASSASITEGEFQAVADFTLAYN</sequence>
<dbReference type="InterPro" id="IPR000259">
    <property type="entry name" value="Adhesion_dom_fimbrial"/>
</dbReference>
<feature type="chain" id="PRO_5046450034" evidence="1">
    <location>
        <begin position="23"/>
        <end position="178"/>
    </location>
</feature>
<dbReference type="Pfam" id="PF00419">
    <property type="entry name" value="Fimbrial"/>
    <property type="match status" value="1"/>
</dbReference>
<feature type="signal peptide" evidence="1">
    <location>
        <begin position="1"/>
        <end position="22"/>
    </location>
</feature>
<accession>A0A1G5K113</accession>